<dbReference type="SUPFAM" id="SSF56601">
    <property type="entry name" value="beta-lactamase/transpeptidase-like"/>
    <property type="match status" value="1"/>
</dbReference>
<dbReference type="EMBL" id="ACGC01000019">
    <property type="protein sequence ID" value="EEI83324.1"/>
    <property type="molecule type" value="Genomic_DNA"/>
</dbReference>
<evidence type="ECO:0000256" key="14">
    <source>
        <dbReference type="ARBA" id="ARBA00023251"/>
    </source>
</evidence>
<keyword evidence="11" id="KW-0573">Peptidoglycan synthesis</keyword>
<dbReference type="Gene3D" id="3.90.1310.10">
    <property type="entry name" value="Penicillin-binding protein 2a (Domain 2)"/>
    <property type="match status" value="2"/>
</dbReference>
<dbReference type="PANTHER" id="PTHR30627:SF2">
    <property type="entry name" value="PEPTIDOGLYCAN D,D-TRANSPEPTIDASE MRDA"/>
    <property type="match status" value="1"/>
</dbReference>
<dbReference type="GO" id="GO:0005886">
    <property type="term" value="C:plasma membrane"/>
    <property type="evidence" value="ECO:0007669"/>
    <property type="project" value="TreeGrafter"/>
</dbReference>
<evidence type="ECO:0000256" key="6">
    <source>
        <dbReference type="ARBA" id="ARBA00022475"/>
    </source>
</evidence>
<keyword evidence="10" id="KW-0133">Cell shape</keyword>
<dbReference type="EC" id="3.5.2.6" evidence="5 16"/>
<evidence type="ECO:0000313" key="20">
    <source>
        <dbReference type="EMBL" id="EEI83324.1"/>
    </source>
</evidence>
<evidence type="ECO:0000256" key="12">
    <source>
        <dbReference type="ARBA" id="ARBA00022989"/>
    </source>
</evidence>
<dbReference type="RefSeq" id="WP_004836471.1">
    <property type="nucleotide sequence ID" value="NZ_GG666295.1"/>
</dbReference>
<feature type="compositionally biased region" description="Basic and acidic residues" evidence="17">
    <location>
        <begin position="1144"/>
        <end position="1156"/>
    </location>
</feature>
<dbReference type="InterPro" id="IPR036138">
    <property type="entry name" value="PBP_dimer_sf"/>
</dbReference>
<dbReference type="Pfam" id="PF00905">
    <property type="entry name" value="Transpeptidase"/>
    <property type="match status" value="2"/>
</dbReference>
<comment type="caution">
    <text evidence="20">The sequence shown here is derived from an EMBL/GenBank/DDBJ whole genome shotgun (WGS) entry which is preliminary data.</text>
</comment>
<keyword evidence="8" id="KW-0732">Signal</keyword>
<keyword evidence="13" id="KW-0472">Membrane</keyword>
<keyword evidence="6" id="KW-1003">Cell membrane</keyword>
<dbReference type="Proteomes" id="UP000003744">
    <property type="component" value="Unassembled WGS sequence"/>
</dbReference>
<evidence type="ECO:0000256" key="7">
    <source>
        <dbReference type="ARBA" id="ARBA00022692"/>
    </source>
</evidence>
<comment type="similarity">
    <text evidence="3">Belongs to the transpeptidase family.</text>
</comment>
<evidence type="ECO:0000256" key="2">
    <source>
        <dbReference type="ARBA" id="ARBA00004236"/>
    </source>
</evidence>
<organism evidence="20 21">
    <name type="scientific">Anaerococcus tetradius ATCC 35098</name>
    <dbReference type="NCBI Taxonomy" id="525255"/>
    <lineage>
        <taxon>Bacteria</taxon>
        <taxon>Bacillati</taxon>
        <taxon>Bacillota</taxon>
        <taxon>Tissierellia</taxon>
        <taxon>Tissierellales</taxon>
        <taxon>Peptoniphilaceae</taxon>
        <taxon>Anaerococcus</taxon>
    </lineage>
</organism>
<comment type="subcellular location">
    <subcellularLocation>
        <location evidence="2">Cell membrane</location>
    </subcellularLocation>
    <subcellularLocation>
        <location evidence="1">Membrane</location>
        <topology evidence="1">Single-pass membrane protein</topology>
    </subcellularLocation>
</comment>
<evidence type="ECO:0000259" key="19">
    <source>
        <dbReference type="Pfam" id="PF03717"/>
    </source>
</evidence>
<evidence type="ECO:0000256" key="3">
    <source>
        <dbReference type="ARBA" id="ARBA00007171"/>
    </source>
</evidence>
<dbReference type="SUPFAM" id="SSF56519">
    <property type="entry name" value="Penicillin binding protein dimerisation domain"/>
    <property type="match status" value="2"/>
</dbReference>
<evidence type="ECO:0000256" key="16">
    <source>
        <dbReference type="RuleBase" id="RU361140"/>
    </source>
</evidence>
<gene>
    <name evidence="20" type="ORF">HMPREF0077_0670</name>
</gene>
<keyword evidence="9 16" id="KW-0378">Hydrolase</keyword>
<comment type="catalytic activity">
    <reaction evidence="16">
        <text>a beta-lactam + H2O = a substituted beta-amino acid</text>
        <dbReference type="Rhea" id="RHEA:20401"/>
        <dbReference type="ChEBI" id="CHEBI:15377"/>
        <dbReference type="ChEBI" id="CHEBI:35627"/>
        <dbReference type="ChEBI" id="CHEBI:140347"/>
        <dbReference type="EC" id="3.5.2.6"/>
    </reaction>
</comment>
<dbReference type="GO" id="GO:0046677">
    <property type="term" value="P:response to antibiotic"/>
    <property type="evidence" value="ECO:0007669"/>
    <property type="project" value="UniProtKB-UniRule"/>
</dbReference>
<evidence type="ECO:0000256" key="4">
    <source>
        <dbReference type="ARBA" id="ARBA00007898"/>
    </source>
</evidence>
<evidence type="ECO:0000256" key="13">
    <source>
        <dbReference type="ARBA" id="ARBA00023136"/>
    </source>
</evidence>
<accession>C2CGR0</accession>
<dbReference type="Gene3D" id="3.40.710.10">
    <property type="entry name" value="DD-peptidase/beta-lactamase superfamily"/>
    <property type="match status" value="1"/>
</dbReference>
<evidence type="ECO:0000313" key="21">
    <source>
        <dbReference type="Proteomes" id="UP000003744"/>
    </source>
</evidence>
<dbReference type="GO" id="GO:0008800">
    <property type="term" value="F:beta-lactamase activity"/>
    <property type="evidence" value="ECO:0007669"/>
    <property type="project" value="UniProtKB-UniRule"/>
</dbReference>
<dbReference type="InterPro" id="IPR050515">
    <property type="entry name" value="Beta-lactam/transpept"/>
</dbReference>
<dbReference type="GO" id="GO:0071555">
    <property type="term" value="P:cell wall organization"/>
    <property type="evidence" value="ECO:0007669"/>
    <property type="project" value="TreeGrafter"/>
</dbReference>
<dbReference type="GO" id="GO:0017001">
    <property type="term" value="P:antibiotic catabolic process"/>
    <property type="evidence" value="ECO:0007669"/>
    <property type="project" value="InterPro"/>
</dbReference>
<reference evidence="20 21" key="1">
    <citation type="submission" date="2009-01" db="EMBL/GenBank/DDBJ databases">
        <authorList>
            <person name="Qin X."/>
            <person name="Bachman B."/>
            <person name="Battles P."/>
            <person name="Bell A."/>
            <person name="Bess C."/>
            <person name="Bickham C."/>
            <person name="Chaboub L."/>
            <person name="Chen D."/>
            <person name="Coyle M."/>
            <person name="Deiros D.R."/>
            <person name="Dinh H."/>
            <person name="Forbes L."/>
            <person name="Fowler G."/>
            <person name="Francisco L."/>
            <person name="Fu Q."/>
            <person name="Gubbala S."/>
            <person name="Hale W."/>
            <person name="Han Y."/>
            <person name="Hemphill L."/>
            <person name="Highlander S.K."/>
            <person name="Hirani K."/>
            <person name="Hogues M."/>
            <person name="Jackson L."/>
            <person name="Jakkamsetti A."/>
            <person name="Javaid M."/>
            <person name="Jiang H."/>
            <person name="Korchina V."/>
            <person name="Kovar C."/>
            <person name="Lara F."/>
            <person name="Lee S."/>
            <person name="Mata R."/>
            <person name="Mathew T."/>
            <person name="Moen C."/>
            <person name="Morales K."/>
            <person name="Munidasa M."/>
            <person name="Nazareth L."/>
            <person name="Ngo R."/>
            <person name="Nguyen L."/>
            <person name="Okwuonu G."/>
            <person name="Ongeri F."/>
            <person name="Patil S."/>
            <person name="Petrosino J."/>
            <person name="Pham C."/>
            <person name="Pham P."/>
            <person name="Pu L.-L."/>
            <person name="Puazo M."/>
            <person name="Raj R."/>
            <person name="Reid J."/>
            <person name="Rouhana J."/>
            <person name="Saada N."/>
            <person name="Shang Y."/>
            <person name="Simmons D."/>
            <person name="Thornton R."/>
            <person name="Warren J."/>
            <person name="Weissenberger G."/>
            <person name="Zhang J."/>
            <person name="Zhang L."/>
            <person name="Zhou C."/>
            <person name="Zhu D."/>
            <person name="Muzny D."/>
            <person name="Worley K."/>
            <person name="Gibbs R."/>
        </authorList>
    </citation>
    <scope>NUCLEOTIDE SEQUENCE [LARGE SCALE GENOMIC DNA]</scope>
    <source>
        <strain evidence="20 21">ATCC 35098</strain>
    </source>
</reference>
<dbReference type="InterPro" id="IPR002137">
    <property type="entry name" value="Beta-lactam_class-D_AS"/>
</dbReference>
<feature type="domain" description="Penicillin-binding protein transpeptidase" evidence="18">
    <location>
        <begin position="930"/>
        <end position="1087"/>
    </location>
</feature>
<proteinExistence type="inferred from homology"/>
<dbReference type="GO" id="GO:0008658">
    <property type="term" value="F:penicillin binding"/>
    <property type="evidence" value="ECO:0007669"/>
    <property type="project" value="InterPro"/>
</dbReference>
<keyword evidence="15" id="KW-0961">Cell wall biogenesis/degradation</keyword>
<feature type="domain" description="Penicillin-binding protein transpeptidase" evidence="18">
    <location>
        <begin position="659"/>
        <end position="833"/>
    </location>
</feature>
<dbReference type="eggNOG" id="COG0768">
    <property type="taxonomic scope" value="Bacteria"/>
</dbReference>
<evidence type="ECO:0000256" key="17">
    <source>
        <dbReference type="SAM" id="MobiDB-lite"/>
    </source>
</evidence>
<protein>
    <recommendedName>
        <fullName evidence="5 16">Beta-lactamase</fullName>
        <ecNumber evidence="5 16">3.5.2.6</ecNumber>
    </recommendedName>
</protein>
<dbReference type="PROSITE" id="PS00337">
    <property type="entry name" value="BETA_LACTAMASE_D"/>
    <property type="match status" value="1"/>
</dbReference>
<evidence type="ECO:0000256" key="10">
    <source>
        <dbReference type="ARBA" id="ARBA00022960"/>
    </source>
</evidence>
<dbReference type="InterPro" id="IPR012338">
    <property type="entry name" value="Beta-lactam/transpept-like"/>
</dbReference>
<evidence type="ECO:0000256" key="9">
    <source>
        <dbReference type="ARBA" id="ARBA00022801"/>
    </source>
</evidence>
<feature type="domain" description="Penicillin-binding protein dimerisation" evidence="19">
    <location>
        <begin position="54"/>
        <end position="112"/>
    </location>
</feature>
<feature type="domain" description="Penicillin-binding protein dimerisation" evidence="19">
    <location>
        <begin position="446"/>
        <end position="599"/>
    </location>
</feature>
<evidence type="ECO:0000256" key="15">
    <source>
        <dbReference type="ARBA" id="ARBA00023316"/>
    </source>
</evidence>
<evidence type="ECO:0000256" key="1">
    <source>
        <dbReference type="ARBA" id="ARBA00004167"/>
    </source>
</evidence>
<dbReference type="InterPro" id="IPR005311">
    <property type="entry name" value="PBP_dimer"/>
</dbReference>
<keyword evidence="12" id="KW-1133">Transmembrane helix</keyword>
<evidence type="ECO:0000256" key="8">
    <source>
        <dbReference type="ARBA" id="ARBA00022729"/>
    </source>
</evidence>
<sequence length="1156" mass="130013">MKKTKEKRLIFVQVLVAILFLAIGFRLFKVMLIQGDYYRDLSDNRKVKEVDDIASRGNIYDRNGKILATSIPSFAVQLYKDQMSRLDDNKKIENISKLVDILEEDGVNYTEEFNLRLNSFEYKDKESYFTHKHMPMDTVVRKLIDNDLIRDLVESTYQKDNINYETANTALLALKKRGIDIPCHVKQVDGKLDLKFKENSKDKLKAIGASSDDDPMDVIVDAIGNDKSVILTILQNSHARKLAYDLLKEKDLADDIILKDCAVKSDEDYIEKKAKLHKLYKNINYQTSAADDFYELVKNSTIGEVLTEATVDDKGEYIIPANILIEELENMGIYANFETEVITEKKDDKNNYSVDLRFKNPQAGSPVEELVKLADKHKLLKKLILSNDIKYMAQNANTKNNIYPNIDITDDDPENWTYTFAKDEKDFYTYYALKDRTNSTDEVVDILSKEEDAGKILAYIKKVNKIEKYNDNEAIGILTIDNKLNRQGNFGYRPINIVYHLDESTVLKIEEKIDKASGIIVDTIPIRNYPNRYLASHVLGYMGPIATGNEVNKYVNERGYLRDEIIGKTGIEESYEDNLKGKNGRSLVTVDSAGNRRQTISKSTSEPGDDVYLTIDRDLQEQAEESLKGVLEAIREGRSYQSKYGTFSPMRSAPNAESGAVVVSNVKTGEVLALASYPDYDPNIFATGVSSSDWESLQVEEGSGPLVPRPMLNIASQTAVMPGSTFKLVTSLAALEKGLDPLATNYCHGSMNIGNRRFSCLVWSETGHGHGEENLYGAIRDSCNYYYYCLALGKNPEDGDTLGVKLELNDIRLAAEKLGLDQRTGIEINIPRESLGNIPSIGKKIEVTKAMLRKYLENNLTVFIKDGVKKTRDEYKKDIDEIVSFADDPKKWTRDKIIDYLDEKGYDSMGIYDGQIAGLADTIKFTYLNQANWDVTDMLNIVIGQGQNAYTPLQMNRVMATISNGGYLNKYTLISKIANHDSKEVLFKNVPESKRIDINDTKHLEDIKYGALLVAQNNPILNKMPIDIGVKTGTAEVEGKNADGSDYSSYAWMIGFAPYDDPEIAVSVILTQGDTSYNVSPIVRDIVSKYFDLNTGASNSSDSKADFNQVEFGTNPATRNMDDEAGMNHEGNMNHDGAMNQETMNHKGHEKNTEGN</sequence>
<dbReference type="InterPro" id="IPR001460">
    <property type="entry name" value="PCN-bd_Tpept"/>
</dbReference>
<dbReference type="PANTHER" id="PTHR30627">
    <property type="entry name" value="PEPTIDOGLYCAN D,D-TRANSPEPTIDASE"/>
    <property type="match status" value="1"/>
</dbReference>
<dbReference type="HOGENOM" id="CLU_009289_1_1_9"/>
<comment type="similarity">
    <text evidence="4 16">Belongs to the class-D beta-lactamase family.</text>
</comment>
<dbReference type="AlphaFoldDB" id="C2CGR0"/>
<keyword evidence="7" id="KW-0812">Transmembrane</keyword>
<name>C2CGR0_9FIRM</name>
<evidence type="ECO:0000256" key="5">
    <source>
        <dbReference type="ARBA" id="ARBA00012865"/>
    </source>
</evidence>
<dbReference type="Pfam" id="PF03717">
    <property type="entry name" value="PBP_dimer"/>
    <property type="match status" value="2"/>
</dbReference>
<keyword evidence="14 16" id="KW-0046">Antibiotic resistance</keyword>
<evidence type="ECO:0000259" key="18">
    <source>
        <dbReference type="Pfam" id="PF00905"/>
    </source>
</evidence>
<evidence type="ECO:0000256" key="11">
    <source>
        <dbReference type="ARBA" id="ARBA00022984"/>
    </source>
</evidence>
<feature type="region of interest" description="Disordered" evidence="17">
    <location>
        <begin position="1115"/>
        <end position="1156"/>
    </location>
</feature>